<keyword evidence="11" id="KW-1185">Reference proteome</keyword>
<keyword evidence="10" id="KW-0808">Transferase</keyword>
<evidence type="ECO:0000256" key="2">
    <source>
        <dbReference type="ARBA" id="ARBA00004667"/>
    </source>
</evidence>
<feature type="binding site" evidence="8">
    <location>
        <position position="273"/>
    </location>
    <ligand>
        <name>L-histidine</name>
        <dbReference type="ChEBI" id="CHEBI:57595"/>
    </ligand>
</feature>
<dbReference type="Pfam" id="PF13393">
    <property type="entry name" value="tRNA-synt_His"/>
    <property type="match status" value="1"/>
</dbReference>
<evidence type="ECO:0000259" key="9">
    <source>
        <dbReference type="Pfam" id="PF13393"/>
    </source>
</evidence>
<evidence type="ECO:0000313" key="11">
    <source>
        <dbReference type="Proteomes" id="UP000281975"/>
    </source>
</evidence>
<keyword evidence="5 7" id="KW-0963">Cytoplasm</keyword>
<keyword evidence="7" id="KW-0368">Histidine biosynthesis</keyword>
<dbReference type="AlphaFoldDB" id="A0A420WTE0"/>
<dbReference type="OrthoDB" id="9769617at2"/>
<dbReference type="RefSeq" id="WP_121173805.1">
    <property type="nucleotide sequence ID" value="NZ_RBIN01000009.1"/>
</dbReference>
<dbReference type="Gene3D" id="3.30.930.10">
    <property type="entry name" value="Bira Bifunctional Protein, Domain 2"/>
    <property type="match status" value="1"/>
</dbReference>
<dbReference type="PIRSF" id="PIRSF001549">
    <property type="entry name" value="His-tRNA_synth"/>
    <property type="match status" value="1"/>
</dbReference>
<dbReference type="GO" id="GO:0016757">
    <property type="term" value="F:glycosyltransferase activity"/>
    <property type="evidence" value="ECO:0007669"/>
    <property type="project" value="UniProtKB-KW"/>
</dbReference>
<keyword evidence="7" id="KW-0028">Amino-acid biosynthesis</keyword>
<comment type="similarity">
    <text evidence="3 7">Belongs to the class-II aminoacyl-tRNA synthetase family. HisZ subfamily.</text>
</comment>
<comment type="caution">
    <text evidence="10">The sequence shown here is derived from an EMBL/GenBank/DDBJ whole genome shotgun (WGS) entry which is preliminary data.</text>
</comment>
<protein>
    <recommendedName>
        <fullName evidence="4 7">ATP phosphoribosyltransferase regulatory subunit</fullName>
    </recommendedName>
</protein>
<evidence type="ECO:0000256" key="8">
    <source>
        <dbReference type="PIRSR" id="PIRSR001549-1"/>
    </source>
</evidence>
<evidence type="ECO:0000256" key="1">
    <source>
        <dbReference type="ARBA" id="ARBA00004496"/>
    </source>
</evidence>
<evidence type="ECO:0000313" key="10">
    <source>
        <dbReference type="EMBL" id="RKQ96305.1"/>
    </source>
</evidence>
<feature type="domain" description="Class II Histidinyl-tRNA synthetase (HisRS)-like catalytic core" evidence="9">
    <location>
        <begin position="12"/>
        <end position="322"/>
    </location>
</feature>
<feature type="binding site" evidence="8">
    <location>
        <position position="126"/>
    </location>
    <ligand>
        <name>L-histidine</name>
        <dbReference type="ChEBI" id="CHEBI:57595"/>
    </ligand>
</feature>
<evidence type="ECO:0000256" key="6">
    <source>
        <dbReference type="ARBA" id="ARBA00025246"/>
    </source>
</evidence>
<evidence type="ECO:0000256" key="7">
    <source>
        <dbReference type="HAMAP-Rule" id="MF_00125"/>
    </source>
</evidence>
<comment type="subunit">
    <text evidence="7">Heteromultimer composed of HisG and HisZ subunits.</text>
</comment>
<comment type="function">
    <text evidence="6 7">Required for the first step of histidine biosynthesis. May allow the feedback regulation of ATP phosphoribosyltransferase activity by histidine.</text>
</comment>
<dbReference type="UniPathway" id="UPA00031">
    <property type="reaction ID" value="UER00006"/>
</dbReference>
<dbReference type="InterPro" id="IPR041715">
    <property type="entry name" value="HisRS-like_core"/>
</dbReference>
<dbReference type="HAMAP" id="MF_00125">
    <property type="entry name" value="HisZ"/>
    <property type="match status" value="1"/>
</dbReference>
<comment type="miscellaneous">
    <text evidence="7">This function is generally fulfilled by the C-terminal part of HisG, which is missing in some bacteria such as this one.</text>
</comment>
<keyword evidence="10" id="KW-0328">Glycosyltransferase</keyword>
<dbReference type="PANTHER" id="PTHR11476">
    <property type="entry name" value="HISTIDYL-TRNA SYNTHETASE"/>
    <property type="match status" value="1"/>
</dbReference>
<proteinExistence type="inferred from homology"/>
<evidence type="ECO:0000256" key="5">
    <source>
        <dbReference type="ARBA" id="ARBA00022490"/>
    </source>
</evidence>
<dbReference type="InterPro" id="IPR045864">
    <property type="entry name" value="aa-tRNA-synth_II/BPL/LPL"/>
</dbReference>
<dbReference type="SUPFAM" id="SSF55681">
    <property type="entry name" value="Class II aaRS and biotin synthetases"/>
    <property type="match status" value="1"/>
</dbReference>
<gene>
    <name evidence="7" type="primary">hisZ</name>
    <name evidence="10" type="ORF">C7446_2897</name>
</gene>
<feature type="binding site" evidence="8">
    <location>
        <position position="130"/>
    </location>
    <ligand>
        <name>L-histidine</name>
        <dbReference type="ChEBI" id="CHEBI:57595"/>
    </ligand>
</feature>
<comment type="pathway">
    <text evidence="2 7">Amino-acid biosynthesis; L-histidine biosynthesis; L-histidine from 5-phospho-alpha-D-ribose 1-diphosphate: step 1/9.</text>
</comment>
<organism evidence="10 11">
    <name type="scientific">Kushneria sinocarnis</name>
    <dbReference type="NCBI Taxonomy" id="595502"/>
    <lineage>
        <taxon>Bacteria</taxon>
        <taxon>Pseudomonadati</taxon>
        <taxon>Pseudomonadota</taxon>
        <taxon>Gammaproteobacteria</taxon>
        <taxon>Oceanospirillales</taxon>
        <taxon>Halomonadaceae</taxon>
        <taxon>Kushneria</taxon>
    </lineage>
</organism>
<dbReference type="NCBIfam" id="NF008935">
    <property type="entry name" value="PRK12292.1-1"/>
    <property type="match status" value="1"/>
</dbReference>
<comment type="subcellular location">
    <subcellularLocation>
        <location evidence="1 7">Cytoplasm</location>
    </subcellularLocation>
</comment>
<name>A0A420WTE0_9GAMM</name>
<evidence type="ECO:0000256" key="3">
    <source>
        <dbReference type="ARBA" id="ARBA00005539"/>
    </source>
</evidence>
<dbReference type="CDD" id="cd00773">
    <property type="entry name" value="HisRS-like_core"/>
    <property type="match status" value="1"/>
</dbReference>
<dbReference type="GO" id="GO:0005737">
    <property type="term" value="C:cytoplasm"/>
    <property type="evidence" value="ECO:0007669"/>
    <property type="project" value="UniProtKB-SubCell"/>
</dbReference>
<accession>A0A420WTE0</accession>
<dbReference type="NCBIfam" id="NF009086">
    <property type="entry name" value="PRK12421.1"/>
    <property type="match status" value="1"/>
</dbReference>
<dbReference type="NCBIfam" id="TIGR00443">
    <property type="entry name" value="hisZ_biosyn_reg"/>
    <property type="match status" value="1"/>
</dbReference>
<evidence type="ECO:0000256" key="4">
    <source>
        <dbReference type="ARBA" id="ARBA00020397"/>
    </source>
</evidence>
<feature type="binding site" evidence="8">
    <location>
        <begin position="83"/>
        <end position="85"/>
    </location>
    <ligand>
        <name>L-histidine</name>
        <dbReference type="ChEBI" id="CHEBI:57595"/>
    </ligand>
</feature>
<dbReference type="GO" id="GO:0000105">
    <property type="term" value="P:L-histidine biosynthetic process"/>
    <property type="evidence" value="ECO:0007669"/>
    <property type="project" value="UniProtKB-UniRule"/>
</dbReference>
<feature type="binding site" evidence="8">
    <location>
        <position position="112"/>
    </location>
    <ligand>
        <name>L-histidine</name>
        <dbReference type="ChEBI" id="CHEBI:57595"/>
    </ligand>
</feature>
<dbReference type="PANTHER" id="PTHR11476:SF7">
    <property type="entry name" value="HISTIDINE--TRNA LIGASE"/>
    <property type="match status" value="1"/>
</dbReference>
<sequence length="394" mass="43164">MTIADRWLLPDGMDEVLPPQTLRMESLRRALLDLYYRWGYDMVMPPPVEFLDSLLTGTGTDLELQTFKLTDQLTGRLMGASADVTPQVARMDAHSLRREGPVRLCYCAHVLRAQADEYQGGRSPVQLGLELFGHAGLEADQEIMQLVLSSLDLAGARNVHLAIGHIGIYRALAGEAGLAAEAERALFAALERKAVGEVDAIVDAHVQDPSLAEMLRQLPRLHGGDEVLERAREVFAGAPAAVGEALAQLTALRTSIGRDSEQVARYFDLAELRGYEYHTGMVFAAYVPGYGQALAKGGRYDDTGRAFGRPRPATGCSMDLKLLASLDEQRPSHDGIWAPASESEALARRVSELRQAGERVVQALAGQTTGARAHFCDRELIEHEGRWQVRPLED</sequence>
<dbReference type="InterPro" id="IPR004516">
    <property type="entry name" value="HisRS/HisZ"/>
</dbReference>
<reference evidence="10 11" key="1">
    <citation type="submission" date="2018-10" db="EMBL/GenBank/DDBJ databases">
        <title>Genomic Encyclopedia of Type Strains, Phase IV (KMG-IV): sequencing the most valuable type-strain genomes for metagenomic binning, comparative biology and taxonomic classification.</title>
        <authorList>
            <person name="Goeker M."/>
        </authorList>
    </citation>
    <scope>NUCLEOTIDE SEQUENCE [LARGE SCALE GENOMIC DNA]</scope>
    <source>
        <strain evidence="10 11">DSM 23229</strain>
    </source>
</reference>
<dbReference type="InterPro" id="IPR004517">
    <property type="entry name" value="HisZ"/>
</dbReference>
<dbReference type="EMBL" id="RBIN01000009">
    <property type="protein sequence ID" value="RKQ96305.1"/>
    <property type="molecule type" value="Genomic_DNA"/>
</dbReference>
<dbReference type="Proteomes" id="UP000281975">
    <property type="component" value="Unassembled WGS sequence"/>
</dbReference>